<dbReference type="InterPro" id="IPR000055">
    <property type="entry name" value="Restrct_endonuc_typeI_TRD"/>
</dbReference>
<name>A0A2H0NER4_9BACT</name>
<dbReference type="GO" id="GO:0009307">
    <property type="term" value="P:DNA restriction-modification system"/>
    <property type="evidence" value="ECO:0007669"/>
    <property type="project" value="UniProtKB-KW"/>
</dbReference>
<evidence type="ECO:0000256" key="2">
    <source>
        <dbReference type="ARBA" id="ARBA00022747"/>
    </source>
</evidence>
<dbReference type="PANTHER" id="PTHR30408">
    <property type="entry name" value="TYPE-1 RESTRICTION ENZYME ECOKI SPECIFICITY PROTEIN"/>
    <property type="match status" value="1"/>
</dbReference>
<dbReference type="InterPro" id="IPR044946">
    <property type="entry name" value="Restrct_endonuc_typeI_TRD_sf"/>
</dbReference>
<dbReference type="GO" id="GO:0003677">
    <property type="term" value="F:DNA binding"/>
    <property type="evidence" value="ECO:0007669"/>
    <property type="project" value="UniProtKB-KW"/>
</dbReference>
<dbReference type="EMBL" id="PCWQ01000001">
    <property type="protein sequence ID" value="PIR07383.1"/>
    <property type="molecule type" value="Genomic_DNA"/>
</dbReference>
<dbReference type="InterPro" id="IPR052021">
    <property type="entry name" value="Type-I_RS_S_subunit"/>
</dbReference>
<keyword evidence="3" id="KW-0238">DNA-binding</keyword>
<comment type="similarity">
    <text evidence="1">Belongs to the type-I restriction system S methylase family.</text>
</comment>
<dbReference type="Proteomes" id="UP000230564">
    <property type="component" value="Unassembled WGS sequence"/>
</dbReference>
<dbReference type="SUPFAM" id="SSF116734">
    <property type="entry name" value="DNA methylase specificity domain"/>
    <property type="match status" value="1"/>
</dbReference>
<evidence type="ECO:0000256" key="1">
    <source>
        <dbReference type="ARBA" id="ARBA00010923"/>
    </source>
</evidence>
<evidence type="ECO:0000313" key="5">
    <source>
        <dbReference type="EMBL" id="PIR07383.1"/>
    </source>
</evidence>
<comment type="caution">
    <text evidence="5">The sequence shown here is derived from an EMBL/GenBank/DDBJ whole genome shotgun (WGS) entry which is preliminary data.</text>
</comment>
<accession>A0A2H0NER4</accession>
<evidence type="ECO:0000256" key="3">
    <source>
        <dbReference type="ARBA" id="ARBA00023125"/>
    </source>
</evidence>
<protein>
    <recommendedName>
        <fullName evidence="4">Type I restriction modification DNA specificity domain-containing protein</fullName>
    </recommendedName>
</protein>
<evidence type="ECO:0000259" key="4">
    <source>
        <dbReference type="Pfam" id="PF01420"/>
    </source>
</evidence>
<evidence type="ECO:0000313" key="6">
    <source>
        <dbReference type="Proteomes" id="UP000230564"/>
    </source>
</evidence>
<dbReference type="PANTHER" id="PTHR30408:SF13">
    <property type="entry name" value="TYPE I RESTRICTION ENZYME HINDI SPECIFICITY SUBUNIT"/>
    <property type="match status" value="1"/>
</dbReference>
<dbReference type="Gene3D" id="3.90.220.20">
    <property type="entry name" value="DNA methylase specificity domains"/>
    <property type="match status" value="2"/>
</dbReference>
<organism evidence="5 6">
    <name type="scientific">Candidatus Komeilibacteria bacterium CG11_big_fil_rev_8_21_14_0_20_36_20</name>
    <dbReference type="NCBI Taxonomy" id="1974477"/>
    <lineage>
        <taxon>Bacteria</taxon>
        <taxon>Candidatus Komeiliibacteriota</taxon>
    </lineage>
</organism>
<sequence>MVSSDEIEGRIDPFFYKPYFKTLQRAIESKNYSELGELVEFAKETWDQKSVFDNQFPYIEISNIDTSNGEIAKTDFVPVAEAPSRAKMIVREGDIIVSTTRPNRGAITPISKEQDGFIASTGFAILRDLKDSKVLKDYLFVALRTSLSLRQMEQRTTGGNYPAITTEDLRKIKIVVPEIKTQEKIVSGVKTIYNKARNLRQEAETVIAEAQKQTAEMIFA</sequence>
<gene>
    <name evidence="5" type="ORF">COV55_00015</name>
</gene>
<proteinExistence type="inferred from homology"/>
<dbReference type="Pfam" id="PF01420">
    <property type="entry name" value="Methylase_S"/>
    <property type="match status" value="1"/>
</dbReference>
<feature type="domain" description="Type I restriction modification DNA specificity" evidence="4">
    <location>
        <begin position="31"/>
        <end position="200"/>
    </location>
</feature>
<dbReference type="AlphaFoldDB" id="A0A2H0NER4"/>
<keyword evidence="2" id="KW-0680">Restriction system</keyword>
<reference evidence="5 6" key="1">
    <citation type="submission" date="2017-09" db="EMBL/GenBank/DDBJ databases">
        <title>Depth-based differentiation of microbial function through sediment-hosted aquifers and enrichment of novel symbionts in the deep terrestrial subsurface.</title>
        <authorList>
            <person name="Probst A.J."/>
            <person name="Ladd B."/>
            <person name="Jarett J.K."/>
            <person name="Geller-Mcgrath D.E."/>
            <person name="Sieber C.M."/>
            <person name="Emerson J.B."/>
            <person name="Anantharaman K."/>
            <person name="Thomas B.C."/>
            <person name="Malmstrom R."/>
            <person name="Stieglmeier M."/>
            <person name="Klingl A."/>
            <person name="Woyke T."/>
            <person name="Ryan C.M."/>
            <person name="Banfield J.F."/>
        </authorList>
    </citation>
    <scope>NUCLEOTIDE SEQUENCE [LARGE SCALE GENOMIC DNA]</scope>
    <source>
        <strain evidence="5">CG11_big_fil_rev_8_21_14_0_20_36_20</strain>
    </source>
</reference>